<dbReference type="PANTHER" id="PTHR12994">
    <property type="entry name" value="SECERNIN"/>
    <property type="match status" value="1"/>
</dbReference>
<organism evidence="2 3">
    <name type="scientific">Pseudomonas citronellolis</name>
    <dbReference type="NCBI Taxonomy" id="53408"/>
    <lineage>
        <taxon>Bacteria</taxon>
        <taxon>Pseudomonadati</taxon>
        <taxon>Pseudomonadota</taxon>
        <taxon>Gammaproteobacteria</taxon>
        <taxon>Pseudomonadales</taxon>
        <taxon>Pseudomonadaceae</taxon>
        <taxon>Pseudomonas</taxon>
    </lineage>
</organism>
<gene>
    <name evidence="2" type="ORF">A9C11_04500</name>
</gene>
<comment type="similarity">
    <text evidence="1">Belongs to the peptidase C69 family.</text>
</comment>
<dbReference type="Gene3D" id="3.60.60.10">
    <property type="entry name" value="Penicillin V Acylase, Chain A"/>
    <property type="match status" value="1"/>
</dbReference>
<dbReference type="AlphaFoldDB" id="A0A1A9K6K3"/>
<comment type="catalytic activity">
    <reaction evidence="1">
        <text>an L-aminoacyl-L-amino acid + H2O = 2 an L-alpha-amino acid</text>
        <dbReference type="Rhea" id="RHEA:48940"/>
        <dbReference type="ChEBI" id="CHEBI:15377"/>
        <dbReference type="ChEBI" id="CHEBI:59869"/>
        <dbReference type="ChEBI" id="CHEBI:77460"/>
    </reaction>
</comment>
<dbReference type="Proteomes" id="UP000077748">
    <property type="component" value="Chromosome"/>
</dbReference>
<keyword evidence="1" id="KW-0224">Dipeptidase</keyword>
<dbReference type="GO" id="GO:0006508">
    <property type="term" value="P:proteolysis"/>
    <property type="evidence" value="ECO:0007669"/>
    <property type="project" value="UniProtKB-KW"/>
</dbReference>
<reference evidence="2 3" key="1">
    <citation type="submission" date="2016-05" db="EMBL/GenBank/DDBJ databases">
        <title>Genome Sequence of Pseudomonas citronellolis Strain SJTE-3, an Estrogens and Persistent Organic Pollutants degradation strain.</title>
        <authorList>
            <person name="Liang R."/>
        </authorList>
    </citation>
    <scope>NUCLEOTIDE SEQUENCE [LARGE SCALE GENOMIC DNA]</scope>
    <source>
        <strain evidence="2 3">SJTE-3</strain>
    </source>
</reference>
<sequence>MCDTLVLRADGCTWFAKNSDREPSEPQRLLRLPAVRGDTARQMRATYLEIPQVADRHAVILSQPAWLWGAEMGVNEHGVAIGNEAVFTRLVDQTGEALLGMDLVRLGLERGASAREALEVITGLLERHGQGGPAGFRNKRLRYDNSFVIADAGEAWVLETAGRLWAARRVERCAISNALSIGHEYDLCSHDLPAHARRLGCWNGRGDFHFARAFDGRLLPWVAGAHQRRRMNQEFLASCPRQPGWEALVVALRNHGRRDHNFTRHDNRQVCMHAGSFWRPSQTTASLIARLGPDGPRLAATGTSAPCLSLFQPLGFEAAAGASLLSKADEPLEQSLWCRFEAVHRRALVDAEFAAALRAGHAWLEAEQLAALDRRNPDWAHLAAEAEAWHAAWQQLAGQLEPRLPRWWRQHATP</sequence>
<dbReference type="GO" id="GO:0016805">
    <property type="term" value="F:dipeptidase activity"/>
    <property type="evidence" value="ECO:0007669"/>
    <property type="project" value="UniProtKB-KW"/>
</dbReference>
<accession>A0A1A9K6K3</accession>
<dbReference type="InterPro" id="IPR005322">
    <property type="entry name" value="Peptidase_C69"/>
</dbReference>
<keyword evidence="1" id="KW-0645">Protease</keyword>
<name>A0A1A9K6K3_9PSED</name>
<dbReference type="Pfam" id="PF03577">
    <property type="entry name" value="Peptidase_C69"/>
    <property type="match status" value="1"/>
</dbReference>
<proteinExistence type="inferred from homology"/>
<protein>
    <recommendedName>
        <fullName evidence="1">Dipeptidase</fullName>
        <ecNumber evidence="1">3.4.-.-</ecNumber>
    </recommendedName>
</protein>
<evidence type="ECO:0000313" key="2">
    <source>
        <dbReference type="EMBL" id="ANI13287.1"/>
    </source>
</evidence>
<keyword evidence="1" id="KW-0378">Hydrolase</keyword>
<dbReference type="RefSeq" id="WP_064581893.1">
    <property type="nucleotide sequence ID" value="NZ_CP015878.1"/>
</dbReference>
<dbReference type="GO" id="GO:0070004">
    <property type="term" value="F:cysteine-type exopeptidase activity"/>
    <property type="evidence" value="ECO:0007669"/>
    <property type="project" value="InterPro"/>
</dbReference>
<evidence type="ECO:0000256" key="1">
    <source>
        <dbReference type="RuleBase" id="RU364089"/>
    </source>
</evidence>
<dbReference type="EMBL" id="CP015878">
    <property type="protein sequence ID" value="ANI13287.1"/>
    <property type="molecule type" value="Genomic_DNA"/>
</dbReference>
<dbReference type="EC" id="3.4.-.-" evidence="1"/>
<evidence type="ECO:0000313" key="3">
    <source>
        <dbReference type="Proteomes" id="UP000077748"/>
    </source>
</evidence>
<dbReference type="PANTHER" id="PTHR12994:SF17">
    <property type="entry name" value="LD30995P"/>
    <property type="match status" value="1"/>
</dbReference>